<dbReference type="Pfam" id="PF00848">
    <property type="entry name" value="Ring_hydroxyl_A"/>
    <property type="match status" value="1"/>
</dbReference>
<dbReference type="InterPro" id="IPR017941">
    <property type="entry name" value="Rieske_2Fe-2S"/>
</dbReference>
<dbReference type="SUPFAM" id="SSF50022">
    <property type="entry name" value="ISP domain"/>
    <property type="match status" value="1"/>
</dbReference>
<keyword evidence="5" id="KW-0408">Iron</keyword>
<evidence type="ECO:0000256" key="6">
    <source>
        <dbReference type="ARBA" id="ARBA00023014"/>
    </source>
</evidence>
<dbReference type="Gene3D" id="2.102.10.10">
    <property type="entry name" value="Rieske [2Fe-2S] iron-sulphur domain"/>
    <property type="match status" value="1"/>
</dbReference>
<dbReference type="PANTHER" id="PTHR43756:SF1">
    <property type="entry name" value="3-PHENYLPROPIONATE_CINNAMIC ACID DIOXYGENASE SUBUNIT ALPHA"/>
    <property type="match status" value="1"/>
</dbReference>
<dbReference type="InterPro" id="IPR036922">
    <property type="entry name" value="Rieske_2Fe-2S_sf"/>
</dbReference>
<keyword evidence="2" id="KW-0001">2Fe-2S</keyword>
<dbReference type="RefSeq" id="WP_086077570.1">
    <property type="nucleotide sequence ID" value="NZ_CP021111.1"/>
</dbReference>
<dbReference type="PRINTS" id="PR00090">
    <property type="entry name" value="RNGDIOXGNASE"/>
</dbReference>
<protein>
    <submittedName>
        <fullName evidence="8">Oxidoreductase</fullName>
    </submittedName>
</protein>
<dbReference type="InterPro" id="IPR001663">
    <property type="entry name" value="Rng_hydr_dOase-A"/>
</dbReference>
<keyword evidence="4" id="KW-0560">Oxidoreductase</keyword>
<evidence type="ECO:0000259" key="7">
    <source>
        <dbReference type="PROSITE" id="PS51296"/>
    </source>
</evidence>
<evidence type="ECO:0000256" key="4">
    <source>
        <dbReference type="ARBA" id="ARBA00023002"/>
    </source>
</evidence>
<dbReference type="PANTHER" id="PTHR43756">
    <property type="entry name" value="CHOLINE MONOOXYGENASE, CHLOROPLASTIC"/>
    <property type="match status" value="1"/>
</dbReference>
<dbReference type="Pfam" id="PF00355">
    <property type="entry name" value="Rieske"/>
    <property type="match status" value="1"/>
</dbReference>
<dbReference type="EMBL" id="CP021111">
    <property type="protein sequence ID" value="ARP93797.1"/>
    <property type="molecule type" value="Genomic_DNA"/>
</dbReference>
<keyword evidence="9" id="KW-1185">Reference proteome</keyword>
<keyword evidence="3" id="KW-0479">Metal-binding</keyword>
<dbReference type="CDD" id="cd08879">
    <property type="entry name" value="RHO_alpha_C_AntDO-like"/>
    <property type="match status" value="1"/>
</dbReference>
<feature type="domain" description="Rieske" evidence="7">
    <location>
        <begin position="49"/>
        <end position="128"/>
    </location>
</feature>
<evidence type="ECO:0000313" key="8">
    <source>
        <dbReference type="EMBL" id="ARP93797.1"/>
    </source>
</evidence>
<gene>
    <name evidence="8" type="ORF">CAL15_05005</name>
</gene>
<dbReference type="GO" id="GO:0016491">
    <property type="term" value="F:oxidoreductase activity"/>
    <property type="evidence" value="ECO:0007669"/>
    <property type="project" value="UniProtKB-KW"/>
</dbReference>
<evidence type="ECO:0000313" key="9">
    <source>
        <dbReference type="Proteomes" id="UP000194161"/>
    </source>
</evidence>
<dbReference type="GO" id="GO:0005506">
    <property type="term" value="F:iron ion binding"/>
    <property type="evidence" value="ECO:0007669"/>
    <property type="project" value="InterPro"/>
</dbReference>
<evidence type="ECO:0000256" key="1">
    <source>
        <dbReference type="ARBA" id="ARBA00008751"/>
    </source>
</evidence>
<dbReference type="Proteomes" id="UP000194161">
    <property type="component" value="Chromosome"/>
</dbReference>
<dbReference type="Gene3D" id="3.90.380.10">
    <property type="entry name" value="Naphthalene 1,2-dioxygenase Alpha Subunit, Chain A, domain 1"/>
    <property type="match status" value="1"/>
</dbReference>
<dbReference type="AlphaFoldDB" id="A0A1W6Z910"/>
<evidence type="ECO:0000256" key="5">
    <source>
        <dbReference type="ARBA" id="ARBA00023004"/>
    </source>
</evidence>
<comment type="similarity">
    <text evidence="1">Belongs to the bacterial ring-hydroxylating dioxygenase alpha subunit family.</text>
</comment>
<evidence type="ECO:0000256" key="3">
    <source>
        <dbReference type="ARBA" id="ARBA00022723"/>
    </source>
</evidence>
<dbReference type="OrthoDB" id="9790995at2"/>
<evidence type="ECO:0000256" key="2">
    <source>
        <dbReference type="ARBA" id="ARBA00022714"/>
    </source>
</evidence>
<organism evidence="8 9">
    <name type="scientific">Bordetella genomosp. 13</name>
    <dbReference type="NCBI Taxonomy" id="463040"/>
    <lineage>
        <taxon>Bacteria</taxon>
        <taxon>Pseudomonadati</taxon>
        <taxon>Pseudomonadota</taxon>
        <taxon>Betaproteobacteria</taxon>
        <taxon>Burkholderiales</taxon>
        <taxon>Alcaligenaceae</taxon>
        <taxon>Bordetella</taxon>
    </lineage>
</organism>
<dbReference type="GO" id="GO:0051537">
    <property type="term" value="F:2 iron, 2 sulfur cluster binding"/>
    <property type="evidence" value="ECO:0007669"/>
    <property type="project" value="UniProtKB-KW"/>
</dbReference>
<reference evidence="8 9" key="1">
    <citation type="submission" date="2017-05" db="EMBL/GenBank/DDBJ databases">
        <title>Complete and WGS of Bordetella genogroups.</title>
        <authorList>
            <person name="Spilker T."/>
            <person name="LiPuma J."/>
        </authorList>
    </citation>
    <scope>NUCLEOTIDE SEQUENCE [LARGE SCALE GENOMIC DNA]</scope>
    <source>
        <strain evidence="8 9">AU7206</strain>
    </source>
</reference>
<proteinExistence type="inferred from homology"/>
<dbReference type="KEGG" id="bgm:CAL15_05005"/>
<name>A0A1W6Z910_9BORD</name>
<accession>A0A1W6Z910</accession>
<dbReference type="PROSITE" id="PS51296">
    <property type="entry name" value="RIESKE"/>
    <property type="match status" value="1"/>
</dbReference>
<sequence>MANPPHTAYRDNPDAVRALVRETEVHKDLFTSPELFDLEMEHLFAATWIYVGHESQVPNPGDYITTTVGLQPVVMVRHTDKTVRVLYNRCPHKGTMVAGDACGNTGKFFRCPYHAWTFKTDGSLLSIPLKKGYDPEVLSSCEASRGMAAVGAVENYRGFVFCRLNAEGQDFAGFFGESLTTLDNMVDRSPEGRLEVAGGVFRYVHRCNWKMLVDNQTDTCHPMVAHESSAGTAVKVWESAPAGTPKPMAVELFAPFISPYEFFENMGIRVWENGHGHTGVSDSIHAAYSAIPGYWDAMVSAYGEERAHAILGEVRHNTVYFPNIMVKGPIQTLRVFKPLAADRTLVESWTFRLVGAPDLLLERTLMYNRLINAPTSVVGHDDLEMYERAQQGLAARARDWVNVARLYEPGEAGQRNVVTNGTNEWQMRNQYRAWARYLTDSMEARA</sequence>
<dbReference type="SUPFAM" id="SSF55961">
    <property type="entry name" value="Bet v1-like"/>
    <property type="match status" value="1"/>
</dbReference>
<dbReference type="STRING" id="463040.CAL15_05005"/>
<dbReference type="InterPro" id="IPR015879">
    <property type="entry name" value="Ring_hydroxy_dOase_asu_C_dom"/>
</dbReference>
<keyword evidence="6" id="KW-0411">Iron-sulfur</keyword>